<gene>
    <name evidence="1" type="ORF">METZ01_LOCUS102232</name>
</gene>
<accession>A0A381WBI7</accession>
<dbReference type="AlphaFoldDB" id="A0A381WBI7"/>
<evidence type="ECO:0000313" key="1">
    <source>
        <dbReference type="EMBL" id="SVA49378.1"/>
    </source>
</evidence>
<sequence length="91" mass="10061">MNHVIRCSLESTNIVRKSSEKIGLVAPRNADKTTMADTRICQCPGSHCQTIAHRAITVVIPMICLKDPRPAMKRITHGARLHEYAVIVVDA</sequence>
<reference evidence="1" key="1">
    <citation type="submission" date="2018-05" db="EMBL/GenBank/DDBJ databases">
        <authorList>
            <person name="Lanie J.A."/>
            <person name="Ng W.-L."/>
            <person name="Kazmierczak K.M."/>
            <person name="Andrzejewski T.M."/>
            <person name="Davidsen T.M."/>
            <person name="Wayne K.J."/>
            <person name="Tettelin H."/>
            <person name="Glass J.I."/>
            <person name="Rusch D."/>
            <person name="Podicherti R."/>
            <person name="Tsui H.-C.T."/>
            <person name="Winkler M.E."/>
        </authorList>
    </citation>
    <scope>NUCLEOTIDE SEQUENCE</scope>
</reference>
<proteinExistence type="predicted"/>
<name>A0A381WBI7_9ZZZZ</name>
<dbReference type="EMBL" id="UINC01011160">
    <property type="protein sequence ID" value="SVA49378.1"/>
    <property type="molecule type" value="Genomic_DNA"/>
</dbReference>
<organism evidence="1">
    <name type="scientific">marine metagenome</name>
    <dbReference type="NCBI Taxonomy" id="408172"/>
    <lineage>
        <taxon>unclassified sequences</taxon>
        <taxon>metagenomes</taxon>
        <taxon>ecological metagenomes</taxon>
    </lineage>
</organism>
<protein>
    <submittedName>
        <fullName evidence="1">Uncharacterized protein</fullName>
    </submittedName>
</protein>